<sequence length="203" mass="20440">MRPQRVLKVPRRLHGAGPRVRALPPAVRAGGVHLGLPRGLHAAFRDEGGDAVDVAAGPEGAGPARGEALEEGVGVVGAPLAVDPAVAEGGVDGRGEGASGKVMIWGEVVDDDDDDDDDVVVVAAAEGVSAAGVDVEAEVDADADAEVEAREFLGFALAFVVVGGAGEGFIASTAAALTERRVLRLGMLATLSLETNVATRAPR</sequence>
<proteinExistence type="predicted"/>
<keyword evidence="2" id="KW-1185">Reference proteome</keyword>
<gene>
    <name evidence="1" type="ORF">ACCO45_012602</name>
</gene>
<dbReference type="Proteomes" id="UP001638806">
    <property type="component" value="Unassembled WGS sequence"/>
</dbReference>
<dbReference type="EMBL" id="JBGNUJ010000012">
    <property type="protein sequence ID" value="KAL3952659.1"/>
    <property type="molecule type" value="Genomic_DNA"/>
</dbReference>
<name>A0ACC4DA04_PURLI</name>
<protein>
    <submittedName>
        <fullName evidence="1">Uncharacterized protein</fullName>
    </submittedName>
</protein>
<organism evidence="1 2">
    <name type="scientific">Purpureocillium lilacinum</name>
    <name type="common">Paecilomyces lilacinus</name>
    <dbReference type="NCBI Taxonomy" id="33203"/>
    <lineage>
        <taxon>Eukaryota</taxon>
        <taxon>Fungi</taxon>
        <taxon>Dikarya</taxon>
        <taxon>Ascomycota</taxon>
        <taxon>Pezizomycotina</taxon>
        <taxon>Sordariomycetes</taxon>
        <taxon>Hypocreomycetidae</taxon>
        <taxon>Hypocreales</taxon>
        <taxon>Ophiocordycipitaceae</taxon>
        <taxon>Purpureocillium</taxon>
    </lineage>
</organism>
<accession>A0ACC4DA04</accession>
<comment type="caution">
    <text evidence="1">The sequence shown here is derived from an EMBL/GenBank/DDBJ whole genome shotgun (WGS) entry which is preliminary data.</text>
</comment>
<evidence type="ECO:0000313" key="2">
    <source>
        <dbReference type="Proteomes" id="UP001638806"/>
    </source>
</evidence>
<reference evidence="1" key="1">
    <citation type="submission" date="2024-12" db="EMBL/GenBank/DDBJ databases">
        <title>Comparative genomics and development of molecular markers within Purpureocillium lilacinum and among Purpureocillium species.</title>
        <authorList>
            <person name="Yeh Z.-Y."/>
            <person name="Ni N.-T."/>
            <person name="Lo P.-H."/>
            <person name="Mushyakhwo K."/>
            <person name="Lin C.-F."/>
            <person name="Nai Y.-S."/>
        </authorList>
    </citation>
    <scope>NUCLEOTIDE SEQUENCE</scope>
    <source>
        <strain evidence="1">NCHU-NPUST-175</strain>
    </source>
</reference>
<evidence type="ECO:0000313" key="1">
    <source>
        <dbReference type="EMBL" id="KAL3952659.1"/>
    </source>
</evidence>